<protein>
    <submittedName>
        <fullName evidence="2">DUF3307 domain-containing protein</fullName>
    </submittedName>
</protein>
<accession>A0AAU7KME2</accession>
<feature type="transmembrane region" description="Helical" evidence="1">
    <location>
        <begin position="199"/>
        <end position="220"/>
    </location>
</feature>
<proteinExistence type="predicted"/>
<dbReference type="EMBL" id="CP098827">
    <property type="protein sequence ID" value="XBO72660.1"/>
    <property type="molecule type" value="Genomic_DNA"/>
</dbReference>
<evidence type="ECO:0000256" key="1">
    <source>
        <dbReference type="SAM" id="Phobius"/>
    </source>
</evidence>
<feature type="transmembrane region" description="Helical" evidence="1">
    <location>
        <begin position="12"/>
        <end position="33"/>
    </location>
</feature>
<reference evidence="2" key="1">
    <citation type="submission" date="2022-06" db="EMBL/GenBank/DDBJ databases">
        <title>A novel DMS-producing enzyme.</title>
        <authorList>
            <person name="Zhang Y."/>
        </authorList>
    </citation>
    <scope>NUCLEOTIDE SEQUENCE</scope>
    <source>
        <strain evidence="2">RT37</strain>
    </source>
</reference>
<feature type="transmembrane region" description="Helical" evidence="1">
    <location>
        <begin position="240"/>
        <end position="263"/>
    </location>
</feature>
<dbReference type="AlphaFoldDB" id="A0AAU7KME2"/>
<evidence type="ECO:0000313" key="2">
    <source>
        <dbReference type="EMBL" id="XBO72660.1"/>
    </source>
</evidence>
<sequence>MNTLVLDLAPASSSSLSLLLALLLAHLLGDFVLQPDRWVADRQARGIRSPSLALHALVHAALAWLVLCALRSVAGIDDGINATLAAMMLGLAHWTIDAAKAEATRRWPTRQLGLFMLDQGLHGATIVVVWLWLVGSLSPLTAMLAHLSTPSSLLLLLAYLLVTRPMAVAIALAMAPLARQLKAPGTLDRAGARIGILERLLVLTLTLLDQLTAVGFLLAAKSVLRFGDLKESRDRKLTEYVLLGTLASVTSTLVLGLLVRLWLGGQGG</sequence>
<keyword evidence="1" id="KW-0472">Membrane</keyword>
<dbReference type="Pfam" id="PF11750">
    <property type="entry name" value="DUF3307"/>
    <property type="match status" value="1"/>
</dbReference>
<name>A0AAU7KME2_9GAMM</name>
<feature type="transmembrane region" description="Helical" evidence="1">
    <location>
        <begin position="153"/>
        <end position="178"/>
    </location>
</feature>
<dbReference type="RefSeq" id="WP_348827924.1">
    <property type="nucleotide sequence ID" value="NZ_CP098827.1"/>
</dbReference>
<keyword evidence="1" id="KW-1133">Transmembrane helix</keyword>
<keyword evidence="1" id="KW-0812">Transmembrane</keyword>
<dbReference type="InterPro" id="IPR021737">
    <property type="entry name" value="Phage_phiKZ_Orf197"/>
</dbReference>
<gene>
    <name evidence="2" type="ORF">NFG58_08155</name>
</gene>
<organism evidence="2">
    <name type="scientific">Halomonas sp. RT37</name>
    <dbReference type="NCBI Taxonomy" id="2950872"/>
    <lineage>
        <taxon>Bacteria</taxon>
        <taxon>Pseudomonadati</taxon>
        <taxon>Pseudomonadota</taxon>
        <taxon>Gammaproteobacteria</taxon>
        <taxon>Oceanospirillales</taxon>
        <taxon>Halomonadaceae</taxon>
        <taxon>Halomonas</taxon>
    </lineage>
</organism>
<feature type="transmembrane region" description="Helical" evidence="1">
    <location>
        <begin position="54"/>
        <end position="74"/>
    </location>
</feature>